<protein>
    <submittedName>
        <fullName evidence="1">Uncharacterized protein</fullName>
    </submittedName>
</protein>
<accession>A0A2P2NIS2</accession>
<dbReference type="EMBL" id="GGEC01061859">
    <property type="protein sequence ID" value="MBX42343.1"/>
    <property type="molecule type" value="Transcribed_RNA"/>
</dbReference>
<reference evidence="1" key="1">
    <citation type="submission" date="2018-02" db="EMBL/GenBank/DDBJ databases">
        <title>Rhizophora mucronata_Transcriptome.</title>
        <authorList>
            <person name="Meera S.P."/>
            <person name="Sreeshan A."/>
            <person name="Augustine A."/>
        </authorList>
    </citation>
    <scope>NUCLEOTIDE SEQUENCE</scope>
    <source>
        <tissue evidence="1">Leaf</tissue>
    </source>
</reference>
<evidence type="ECO:0000313" key="1">
    <source>
        <dbReference type="EMBL" id="MBX42343.1"/>
    </source>
</evidence>
<proteinExistence type="predicted"/>
<organism evidence="1">
    <name type="scientific">Rhizophora mucronata</name>
    <name type="common">Asiatic mangrove</name>
    <dbReference type="NCBI Taxonomy" id="61149"/>
    <lineage>
        <taxon>Eukaryota</taxon>
        <taxon>Viridiplantae</taxon>
        <taxon>Streptophyta</taxon>
        <taxon>Embryophyta</taxon>
        <taxon>Tracheophyta</taxon>
        <taxon>Spermatophyta</taxon>
        <taxon>Magnoliopsida</taxon>
        <taxon>eudicotyledons</taxon>
        <taxon>Gunneridae</taxon>
        <taxon>Pentapetalae</taxon>
        <taxon>rosids</taxon>
        <taxon>fabids</taxon>
        <taxon>Malpighiales</taxon>
        <taxon>Rhizophoraceae</taxon>
        <taxon>Rhizophora</taxon>
    </lineage>
</organism>
<dbReference type="AlphaFoldDB" id="A0A2P2NIS2"/>
<sequence>MRQLMPSLHSIYIQQIFANRECKTCTCDIHALPMPIVPLRSLISSTKIKIRHHTANNTI</sequence>
<name>A0A2P2NIS2_RHIMU</name>